<organism evidence="2 3">
    <name type="scientific">Victivallis vadensis</name>
    <dbReference type="NCBI Taxonomy" id="172901"/>
    <lineage>
        <taxon>Bacteria</taxon>
        <taxon>Pseudomonadati</taxon>
        <taxon>Lentisphaerota</taxon>
        <taxon>Lentisphaeria</taxon>
        <taxon>Victivallales</taxon>
        <taxon>Victivallaceae</taxon>
        <taxon>Victivallis</taxon>
    </lineage>
</organism>
<dbReference type="GO" id="GO:0030246">
    <property type="term" value="F:carbohydrate binding"/>
    <property type="evidence" value="ECO:0007669"/>
    <property type="project" value="InterPro"/>
</dbReference>
<dbReference type="GO" id="GO:0004553">
    <property type="term" value="F:hydrolase activity, hydrolyzing O-glycosyl compounds"/>
    <property type="evidence" value="ECO:0007669"/>
    <property type="project" value="InterPro"/>
</dbReference>
<sequence length="221" mass="24820">MCYIVNRAAQPPDLAGGFDSPGWSAAPAMPIACVRPEGSDHVPEAALKLQYDATGIYGLFQVRDRYVRCVATKWNDPVCCDSCVEFFVQPAGGTGYNNFEINACGTMLAMHVDNSRRDQRGLAQARFLTEQEREGIRVFHTMPDSLPEELPGPVEYRVGFFLPFSLFRRTNHAPVPVKGTVWHANAYKCGDQTSHPHWLSWRPVSRLNFHLPDCFGQLIFD</sequence>
<dbReference type="InterPro" id="IPR010502">
    <property type="entry name" value="Carb-bd_dom_fam9"/>
</dbReference>
<name>A0A2U1AX82_9BACT</name>
<dbReference type="Gene3D" id="2.60.40.1190">
    <property type="match status" value="1"/>
</dbReference>
<dbReference type="RefSeq" id="WP_116884240.1">
    <property type="nucleotide sequence ID" value="NZ_CABMMC010000137.1"/>
</dbReference>
<gene>
    <name evidence="2" type="ORF">C8D82_11586</name>
</gene>
<dbReference type="Proteomes" id="UP000245959">
    <property type="component" value="Unassembled WGS sequence"/>
</dbReference>
<dbReference type="Pfam" id="PF16011">
    <property type="entry name" value="CBM9_2"/>
    <property type="match status" value="1"/>
</dbReference>
<protein>
    <submittedName>
        <fullName evidence="2">Cellulose/xylan binding protein with CBM9 domain</fullName>
    </submittedName>
</protein>
<dbReference type="AlphaFoldDB" id="A0A2U1AX82"/>
<dbReference type="CDD" id="cd09620">
    <property type="entry name" value="CBM9_like_3"/>
    <property type="match status" value="1"/>
</dbReference>
<reference evidence="2 3" key="1">
    <citation type="submission" date="2018-04" db="EMBL/GenBank/DDBJ databases">
        <title>Genomic Encyclopedia of Type Strains, Phase IV (KMG-IV): sequencing the most valuable type-strain genomes for metagenomic binning, comparative biology and taxonomic classification.</title>
        <authorList>
            <person name="Goeker M."/>
        </authorList>
    </citation>
    <scope>NUCLEOTIDE SEQUENCE [LARGE SCALE GENOMIC DNA]</scope>
    <source>
        <strain evidence="2 3">DSM 14823</strain>
    </source>
</reference>
<evidence type="ECO:0000259" key="1">
    <source>
        <dbReference type="Pfam" id="PF16011"/>
    </source>
</evidence>
<dbReference type="SUPFAM" id="SSF49344">
    <property type="entry name" value="CBD9-like"/>
    <property type="match status" value="1"/>
</dbReference>
<dbReference type="OrthoDB" id="9801646at2"/>
<accession>A0A2U1AX82</accession>
<evidence type="ECO:0000313" key="2">
    <source>
        <dbReference type="EMBL" id="PVY41035.1"/>
    </source>
</evidence>
<keyword evidence="3" id="KW-1185">Reference proteome</keyword>
<dbReference type="GO" id="GO:0016052">
    <property type="term" value="P:carbohydrate catabolic process"/>
    <property type="evidence" value="ECO:0007669"/>
    <property type="project" value="InterPro"/>
</dbReference>
<dbReference type="EMBL" id="QEKH01000015">
    <property type="protein sequence ID" value="PVY41035.1"/>
    <property type="molecule type" value="Genomic_DNA"/>
</dbReference>
<proteinExistence type="predicted"/>
<dbReference type="GeneID" id="78295542"/>
<feature type="domain" description="Carbohydrate-binding" evidence="1">
    <location>
        <begin position="28"/>
        <end position="220"/>
    </location>
</feature>
<comment type="caution">
    <text evidence="2">The sequence shown here is derived from an EMBL/GenBank/DDBJ whole genome shotgun (WGS) entry which is preliminary data.</text>
</comment>
<evidence type="ECO:0000313" key="3">
    <source>
        <dbReference type="Proteomes" id="UP000245959"/>
    </source>
</evidence>